<evidence type="ECO:0000313" key="2">
    <source>
        <dbReference type="Proteomes" id="UP000766629"/>
    </source>
</evidence>
<keyword evidence="2" id="KW-1185">Reference proteome</keyword>
<organism evidence="1 2">
    <name type="scientific">Leisingera daeponensis</name>
    <dbReference type="NCBI Taxonomy" id="405746"/>
    <lineage>
        <taxon>Bacteria</taxon>
        <taxon>Pseudomonadati</taxon>
        <taxon>Pseudomonadota</taxon>
        <taxon>Alphaproteobacteria</taxon>
        <taxon>Rhodobacterales</taxon>
        <taxon>Roseobacteraceae</taxon>
        <taxon>Leisingera</taxon>
    </lineage>
</organism>
<evidence type="ECO:0000313" key="1">
    <source>
        <dbReference type="EMBL" id="MBY6142132.1"/>
    </source>
</evidence>
<dbReference type="RefSeq" id="WP_065269722.1">
    <property type="nucleotide sequence ID" value="NZ_JAHVJA010000019.1"/>
</dbReference>
<proteinExistence type="predicted"/>
<comment type="caution">
    <text evidence="1">The sequence shown here is derived from an EMBL/GenBank/DDBJ whole genome shotgun (WGS) entry which is preliminary data.</text>
</comment>
<dbReference type="Proteomes" id="UP000766629">
    <property type="component" value="Unassembled WGS sequence"/>
</dbReference>
<sequence>MSQQTKAVRKTSASFETVLVDAGFAALALLKRTTSRGTTYYFASALVDDQGEVSSYFAVSASKETTTDYFFGKSDLHYVYVYAKNSEYYQISGPDIFSASIELTPFEGTVPEDVIPDRGFFAADHNVAYDIVELPPSKHEIAIDGQWRMSEFKEFYSRYSDIYVFHECMNEIEGRQISSIPTAYVSAFRDKPFRGGSSYLGFFSSLKSALPYRSKPSLAAVQWASPGKISIRGSDPLFEKVEQQIIKFDANYSDAKPAYKKLREFMVENGWLEISAEEYRRPSAAEATQLSELIVGLAEKLHTPGGRSFSHILAGNQIVEAKIFMAVFRRLETVVGYVREGRVSIG</sequence>
<name>A0ABS7NMT9_9RHOB</name>
<reference evidence="1 2" key="1">
    <citation type="submission" date="2021-06" db="EMBL/GenBank/DDBJ databases">
        <title>50 bacteria genomes isolated from Dapeng, Shenzhen, China.</title>
        <authorList>
            <person name="Zheng W."/>
            <person name="Yu S."/>
            <person name="Huang Y."/>
        </authorList>
    </citation>
    <scope>NUCLEOTIDE SEQUENCE [LARGE SCALE GENOMIC DNA]</scope>
    <source>
        <strain evidence="1 2">DP1N14-2</strain>
    </source>
</reference>
<gene>
    <name evidence="1" type="ORF">KUV26_22080</name>
</gene>
<protein>
    <submittedName>
        <fullName evidence="1">Uncharacterized protein</fullName>
    </submittedName>
</protein>
<dbReference type="EMBL" id="JAHVJA010000019">
    <property type="protein sequence ID" value="MBY6142132.1"/>
    <property type="molecule type" value="Genomic_DNA"/>
</dbReference>
<accession>A0ABS7NMT9</accession>